<evidence type="ECO:0000313" key="2">
    <source>
        <dbReference type="Proteomes" id="UP000182842"/>
    </source>
</evidence>
<comment type="caution">
    <text evidence="1">The sequence shown here is derived from an EMBL/GenBank/DDBJ whole genome shotgun (WGS) entry which is preliminary data.</text>
</comment>
<sequence length="97" mass="11714">MKSYKEYAEQYGLGIDIIRWVFRHIRVTRYIGTKLPCMKLGYKPMDWYLNPNQAEPYDLFTAFLEDATTTLFERKEPDHEAAWRKNRTPIARQIPLW</sequence>
<reference evidence="1 2" key="1">
    <citation type="submission" date="2016-10" db="EMBL/GenBank/DDBJ databases">
        <authorList>
            <person name="Varghese N."/>
            <person name="Submissions S."/>
        </authorList>
    </citation>
    <scope>NUCLEOTIDE SEQUENCE [LARGE SCALE GENOMIC DNA]</scope>
    <source>
        <strain evidence="1 2">DSM 20219</strain>
    </source>
</reference>
<accession>A0AA45V6B7</accession>
<name>A0AA45V6B7_BIFLN</name>
<dbReference type="Proteomes" id="UP000182842">
    <property type="component" value="Unassembled WGS sequence"/>
</dbReference>
<proteinExistence type="predicted"/>
<organism evidence="1 2">
    <name type="scientific">Bifidobacterium longum</name>
    <dbReference type="NCBI Taxonomy" id="216816"/>
    <lineage>
        <taxon>Bacteria</taxon>
        <taxon>Bacillati</taxon>
        <taxon>Actinomycetota</taxon>
        <taxon>Actinomycetes</taxon>
        <taxon>Bifidobacteriales</taxon>
        <taxon>Bifidobacteriaceae</taxon>
        <taxon>Bifidobacterium</taxon>
    </lineage>
</organism>
<dbReference type="EMBL" id="FNRW01000002">
    <property type="protein sequence ID" value="SEB39312.1"/>
    <property type="molecule type" value="Genomic_DNA"/>
</dbReference>
<evidence type="ECO:0000313" key="1">
    <source>
        <dbReference type="EMBL" id="SEB39312.1"/>
    </source>
</evidence>
<protein>
    <submittedName>
        <fullName evidence="1">Uncharacterized protein</fullName>
    </submittedName>
</protein>
<gene>
    <name evidence="1" type="ORF">SAMN04489748_0884</name>
</gene>
<dbReference type="AlphaFoldDB" id="A0AA45V6B7"/>